<evidence type="ECO:0000256" key="1">
    <source>
        <dbReference type="SAM" id="Phobius"/>
    </source>
</evidence>
<feature type="transmembrane region" description="Helical" evidence="1">
    <location>
        <begin position="6"/>
        <end position="33"/>
    </location>
</feature>
<accession>R4KBF5</accession>
<keyword evidence="1" id="KW-0472">Membrane</keyword>
<feature type="transmembrane region" description="Helical" evidence="1">
    <location>
        <begin position="101"/>
        <end position="126"/>
    </location>
</feature>
<dbReference type="OrthoDB" id="1906856at2"/>
<dbReference type="AlphaFoldDB" id="R4KBF5"/>
<dbReference type="KEGG" id="cpas:Clopa_2082"/>
<evidence type="ECO:0000313" key="2">
    <source>
        <dbReference type="EMBL" id="AGK96965.1"/>
    </source>
</evidence>
<organism evidence="2 3">
    <name type="scientific">Clostridium pasteurianum BC1</name>
    <dbReference type="NCBI Taxonomy" id="86416"/>
    <lineage>
        <taxon>Bacteria</taxon>
        <taxon>Bacillati</taxon>
        <taxon>Bacillota</taxon>
        <taxon>Clostridia</taxon>
        <taxon>Eubacteriales</taxon>
        <taxon>Clostridiaceae</taxon>
        <taxon>Clostridium</taxon>
    </lineage>
</organism>
<proteinExistence type="predicted"/>
<feature type="transmembrane region" description="Helical" evidence="1">
    <location>
        <begin position="45"/>
        <end position="70"/>
    </location>
</feature>
<reference evidence="2 3" key="1">
    <citation type="submission" date="2012-01" db="EMBL/GenBank/DDBJ databases">
        <title>Complete sequence of chromosome of Clostridium pasteurianum BC1.</title>
        <authorList>
            <consortium name="US DOE Joint Genome Institute"/>
            <person name="Lucas S."/>
            <person name="Han J."/>
            <person name="Lapidus A."/>
            <person name="Cheng J.-F."/>
            <person name="Goodwin L."/>
            <person name="Pitluck S."/>
            <person name="Peters L."/>
            <person name="Mikhailova N."/>
            <person name="Teshima H."/>
            <person name="Detter J.C."/>
            <person name="Han C."/>
            <person name="Tapia R."/>
            <person name="Land M."/>
            <person name="Hauser L."/>
            <person name="Kyrpides N."/>
            <person name="Ivanova N."/>
            <person name="Pagani I."/>
            <person name="Dunn J."/>
            <person name="Taghavi S."/>
            <person name="Francis A."/>
            <person name="van der Lelie D."/>
            <person name="Woyke T."/>
        </authorList>
    </citation>
    <scope>NUCLEOTIDE SEQUENCE [LARGE SCALE GENOMIC DNA]</scope>
    <source>
        <strain evidence="2 3">BC1</strain>
    </source>
</reference>
<sequence>MKKMNIGRFICIGGILTTIAVLFQSAPVFLPAIGLALSPLSTLPIAIAAVSNISLSFTVFFSSALILVIVSAQETIILLFTTGLLGIVIGTLLYRKGIIISILFSSIALSLGMIFLTYIVGISPFVDLTSPLSTPLTFLIFFSFSLVYSSIWNICLRKFMNYLIKIKLIS</sequence>
<dbReference type="Proteomes" id="UP000013523">
    <property type="component" value="Chromosome"/>
</dbReference>
<feature type="transmembrane region" description="Helical" evidence="1">
    <location>
        <begin position="138"/>
        <end position="156"/>
    </location>
</feature>
<dbReference type="HOGENOM" id="CLU_1568040_0_0_9"/>
<keyword evidence="1" id="KW-1133">Transmembrane helix</keyword>
<name>R4KBF5_CLOPA</name>
<gene>
    <name evidence="2" type="ORF">Clopa_2082</name>
</gene>
<dbReference type="eggNOG" id="ENOG5033MWI">
    <property type="taxonomic scope" value="Bacteria"/>
</dbReference>
<dbReference type="PATRIC" id="fig|86416.3.peg.2055"/>
<keyword evidence="1" id="KW-0812">Transmembrane</keyword>
<feature type="transmembrane region" description="Helical" evidence="1">
    <location>
        <begin position="76"/>
        <end position="94"/>
    </location>
</feature>
<keyword evidence="3" id="KW-1185">Reference proteome</keyword>
<dbReference type="EMBL" id="CP003261">
    <property type="protein sequence ID" value="AGK96965.1"/>
    <property type="molecule type" value="Genomic_DNA"/>
</dbReference>
<evidence type="ECO:0000313" key="3">
    <source>
        <dbReference type="Proteomes" id="UP000013523"/>
    </source>
</evidence>
<protein>
    <submittedName>
        <fullName evidence="2">Uncharacterized protein</fullName>
    </submittedName>
</protein>